<keyword evidence="4" id="KW-1185">Reference proteome</keyword>
<evidence type="ECO:0000313" key="3">
    <source>
        <dbReference type="EMBL" id="KAK9701331.1"/>
    </source>
</evidence>
<keyword evidence="3" id="KW-0808">Transferase</keyword>
<evidence type="ECO:0000259" key="2">
    <source>
        <dbReference type="Pfam" id="PF18701"/>
    </source>
</evidence>
<name>A0AAW1JEB4_POPJA</name>
<evidence type="ECO:0000256" key="1">
    <source>
        <dbReference type="SAM" id="MobiDB-lite"/>
    </source>
</evidence>
<dbReference type="Proteomes" id="UP001458880">
    <property type="component" value="Unassembled WGS sequence"/>
</dbReference>
<reference evidence="3 4" key="1">
    <citation type="journal article" date="2024" name="BMC Genomics">
        <title>De novo assembly and annotation of Popillia japonica's genome with initial clues to its potential as an invasive pest.</title>
        <authorList>
            <person name="Cucini C."/>
            <person name="Boschi S."/>
            <person name="Funari R."/>
            <person name="Cardaioli E."/>
            <person name="Iannotti N."/>
            <person name="Marturano G."/>
            <person name="Paoli F."/>
            <person name="Bruttini M."/>
            <person name="Carapelli A."/>
            <person name="Frati F."/>
            <person name="Nardi F."/>
        </authorList>
    </citation>
    <scope>NUCLEOTIDE SEQUENCE [LARGE SCALE GENOMIC DNA]</scope>
    <source>
        <strain evidence="3">DMR45628</strain>
    </source>
</reference>
<dbReference type="EMBL" id="JASPKY010000416">
    <property type="protein sequence ID" value="KAK9701331.1"/>
    <property type="molecule type" value="Genomic_DNA"/>
</dbReference>
<protein>
    <submittedName>
        <fullName evidence="3">Methyltransferase (DUF5641)</fullName>
    </submittedName>
</protein>
<dbReference type="GO" id="GO:0032259">
    <property type="term" value="P:methylation"/>
    <property type="evidence" value="ECO:0007669"/>
    <property type="project" value="UniProtKB-KW"/>
</dbReference>
<dbReference type="GO" id="GO:0008168">
    <property type="term" value="F:methyltransferase activity"/>
    <property type="evidence" value="ECO:0007669"/>
    <property type="project" value="UniProtKB-KW"/>
</dbReference>
<feature type="region of interest" description="Disordered" evidence="1">
    <location>
        <begin position="59"/>
        <end position="79"/>
    </location>
</feature>
<proteinExistence type="predicted"/>
<accession>A0AAW1JEB4</accession>
<feature type="domain" description="DUF5641" evidence="2">
    <location>
        <begin position="6"/>
        <end position="62"/>
    </location>
</feature>
<comment type="caution">
    <text evidence="3">The sequence shown here is derived from an EMBL/GenBank/DDBJ whole genome shotgun (WGS) entry which is preliminary data.</text>
</comment>
<organism evidence="3 4">
    <name type="scientific">Popillia japonica</name>
    <name type="common">Japanese beetle</name>
    <dbReference type="NCBI Taxonomy" id="7064"/>
    <lineage>
        <taxon>Eukaryota</taxon>
        <taxon>Metazoa</taxon>
        <taxon>Ecdysozoa</taxon>
        <taxon>Arthropoda</taxon>
        <taxon>Hexapoda</taxon>
        <taxon>Insecta</taxon>
        <taxon>Pterygota</taxon>
        <taxon>Neoptera</taxon>
        <taxon>Endopterygota</taxon>
        <taxon>Coleoptera</taxon>
        <taxon>Polyphaga</taxon>
        <taxon>Scarabaeiformia</taxon>
        <taxon>Scarabaeidae</taxon>
        <taxon>Rutelinae</taxon>
        <taxon>Popillia</taxon>
    </lineage>
</organism>
<dbReference type="Pfam" id="PF18701">
    <property type="entry name" value="DUF5641"/>
    <property type="match status" value="1"/>
</dbReference>
<gene>
    <name evidence="3" type="ORF">QE152_g30686</name>
</gene>
<dbReference type="AlphaFoldDB" id="A0AAW1JEB4"/>
<keyword evidence="3" id="KW-0489">Methyltransferase</keyword>
<feature type="compositionally biased region" description="Polar residues" evidence="1">
    <location>
        <begin position="70"/>
        <end position="79"/>
    </location>
</feature>
<sequence length="98" mass="10804">MADRENGFTINSLVLLKDEGLPPCKWLTGRIVTCHPGGDNMARVVTVKTAHGTFQRSVSKFVSSRRRQHGTGSNSQDSTWNLPAICQQIVPTAIARQR</sequence>
<evidence type="ECO:0000313" key="4">
    <source>
        <dbReference type="Proteomes" id="UP001458880"/>
    </source>
</evidence>
<dbReference type="InterPro" id="IPR040676">
    <property type="entry name" value="DUF5641"/>
</dbReference>